<dbReference type="AlphaFoldDB" id="A0A6I6F398"/>
<dbReference type="InterPro" id="IPR007487">
    <property type="entry name" value="ABC_transpt-TYRBP-like"/>
</dbReference>
<evidence type="ECO:0000313" key="1">
    <source>
        <dbReference type="EMBL" id="QGU95654.1"/>
    </source>
</evidence>
<accession>A0A6I6F398</accession>
<dbReference type="EMBL" id="CP046522">
    <property type="protein sequence ID" value="QGU95654.1"/>
    <property type="molecule type" value="Genomic_DNA"/>
</dbReference>
<dbReference type="PROSITE" id="PS51257">
    <property type="entry name" value="PROKAR_LIPOPROTEIN"/>
    <property type="match status" value="1"/>
</dbReference>
<dbReference type="Pfam" id="PF04392">
    <property type="entry name" value="ABC_sub_bind"/>
    <property type="match status" value="1"/>
</dbReference>
<keyword evidence="2" id="KW-1185">Reference proteome</keyword>
<protein>
    <submittedName>
        <fullName evidence="1">ABC transporter substrate-binding protein</fullName>
    </submittedName>
</protein>
<sequence>MVEKRISILVCSALVSGILGGCSPSSKTTLAGQKENQSDLIKIGVTQLVEHQALDLAREGFITALKDKGYEEGKKIKIDFENAQGDIPTTQTIAEKFVNDNVKLIAAITTPSAQAAFNATKRANKNIPIVITAVTDPIQAGIAKSLDKSGTNVTGTSNAISIEGQFQLIKRIIPNAKNIGIVYNTSENNSEIQVKQAIEAATNFKFNIVTSGITNTNEIPQALNSILGKIDVLYVPTDNMIASSIATITKQCYIKNIPVFGSESGHVKGGAVATEGIDYFKLGYETGSKAVEVLEGKNPGEIPITKTKEVTTFINKDAVKKLSIKVPEDISSKAEKITGGVD</sequence>
<gene>
    <name evidence="1" type="ORF">GOM49_11650</name>
</gene>
<proteinExistence type="predicted"/>
<organism evidence="1 2">
    <name type="scientific">Clostridium bovifaecis</name>
    <dbReference type="NCBI Taxonomy" id="2184719"/>
    <lineage>
        <taxon>Bacteria</taxon>
        <taxon>Bacillati</taxon>
        <taxon>Bacillota</taxon>
        <taxon>Clostridia</taxon>
        <taxon>Eubacteriales</taxon>
        <taxon>Clostridiaceae</taxon>
        <taxon>Clostridium</taxon>
    </lineage>
</organism>
<dbReference type="PANTHER" id="PTHR35271:SF1">
    <property type="entry name" value="ABC TRANSPORTER, SUBSTRATE-BINDING LIPOPROTEIN"/>
    <property type="match status" value="1"/>
</dbReference>
<name>A0A6I6F398_9CLOT</name>
<dbReference type="PANTHER" id="PTHR35271">
    <property type="entry name" value="ABC TRANSPORTER, SUBSTRATE-BINDING LIPOPROTEIN-RELATED"/>
    <property type="match status" value="1"/>
</dbReference>
<evidence type="ECO:0000313" key="2">
    <source>
        <dbReference type="Proteomes" id="UP000422764"/>
    </source>
</evidence>
<reference evidence="1 2" key="1">
    <citation type="submission" date="2019-12" db="EMBL/GenBank/DDBJ databases">
        <title>Genome sequenceing of Clostridium bovifaecis.</title>
        <authorList>
            <person name="Yao Y."/>
        </authorList>
    </citation>
    <scope>NUCLEOTIDE SEQUENCE [LARGE SCALE GENOMIC DNA]</scope>
    <source>
        <strain evidence="1 2">BXX</strain>
    </source>
</reference>
<dbReference type="Gene3D" id="3.40.50.2300">
    <property type="match status" value="2"/>
</dbReference>
<dbReference type="SUPFAM" id="SSF53822">
    <property type="entry name" value="Periplasmic binding protein-like I"/>
    <property type="match status" value="1"/>
</dbReference>
<dbReference type="CDD" id="cd06325">
    <property type="entry name" value="PBP1_ABC_unchar_transporter"/>
    <property type="match status" value="1"/>
</dbReference>
<dbReference type="Proteomes" id="UP000422764">
    <property type="component" value="Chromosome"/>
</dbReference>
<dbReference type="InterPro" id="IPR028082">
    <property type="entry name" value="Peripla_BP_I"/>
</dbReference>